<dbReference type="AlphaFoldDB" id="A0A0L0FC89"/>
<dbReference type="EMBL" id="KQ244447">
    <property type="protein sequence ID" value="KNC74397.1"/>
    <property type="molecule type" value="Genomic_DNA"/>
</dbReference>
<dbReference type="RefSeq" id="XP_014148299.1">
    <property type="nucleotide sequence ID" value="XM_014292824.1"/>
</dbReference>
<keyword evidence="2" id="KW-0732">Signal</keyword>
<feature type="chain" id="PRO_5005537938" evidence="2">
    <location>
        <begin position="21"/>
        <end position="192"/>
    </location>
</feature>
<reference evidence="3 4" key="1">
    <citation type="submission" date="2011-02" db="EMBL/GenBank/DDBJ databases">
        <title>The Genome Sequence of Sphaeroforma arctica JP610.</title>
        <authorList>
            <consortium name="The Broad Institute Genome Sequencing Platform"/>
            <person name="Russ C."/>
            <person name="Cuomo C."/>
            <person name="Young S.K."/>
            <person name="Zeng Q."/>
            <person name="Gargeya S."/>
            <person name="Alvarado L."/>
            <person name="Berlin A."/>
            <person name="Chapman S.B."/>
            <person name="Chen Z."/>
            <person name="Freedman E."/>
            <person name="Gellesch M."/>
            <person name="Goldberg J."/>
            <person name="Griggs A."/>
            <person name="Gujja S."/>
            <person name="Heilman E."/>
            <person name="Heiman D."/>
            <person name="Howarth C."/>
            <person name="Mehta T."/>
            <person name="Neiman D."/>
            <person name="Pearson M."/>
            <person name="Roberts A."/>
            <person name="Saif S."/>
            <person name="Shea T."/>
            <person name="Shenoy N."/>
            <person name="Sisk P."/>
            <person name="Stolte C."/>
            <person name="Sykes S."/>
            <person name="White J."/>
            <person name="Yandava C."/>
            <person name="Burger G."/>
            <person name="Gray M.W."/>
            <person name="Holland P.W.H."/>
            <person name="King N."/>
            <person name="Lang F.B.F."/>
            <person name="Roger A.J."/>
            <person name="Ruiz-Trillo I."/>
            <person name="Haas B."/>
            <person name="Nusbaum C."/>
            <person name="Birren B."/>
        </authorList>
    </citation>
    <scope>NUCLEOTIDE SEQUENCE [LARGE SCALE GENOMIC DNA]</scope>
    <source>
        <strain evidence="3 4">JP610</strain>
    </source>
</reference>
<evidence type="ECO:0000256" key="2">
    <source>
        <dbReference type="SAM" id="SignalP"/>
    </source>
</evidence>
<dbReference type="Proteomes" id="UP000054560">
    <property type="component" value="Unassembled WGS sequence"/>
</dbReference>
<feature type="signal peptide" evidence="2">
    <location>
        <begin position="1"/>
        <end position="20"/>
    </location>
</feature>
<name>A0A0L0FC89_9EUKA</name>
<sequence length="192" mass="20388">MYGIISTLGSIGTFLSVVLSVSIPYEVLPPELQANYSPVLTPGHESPVLEGIIDPEADKNTPPSLSNWDDNRRKPVKTGPLKMPTATRAGVYSGGEGSEGANDVGVSPMGGPSPGNSSGQPTPAGVPIAASAMRLEIDKNICQGNHVPVSRFVFKLEQTAPVPKPTLHKTRVGIHDQQPERRIPLVDAELRR</sequence>
<proteinExistence type="predicted"/>
<accession>A0A0L0FC89</accession>
<feature type="region of interest" description="Disordered" evidence="1">
    <location>
        <begin position="49"/>
        <end position="126"/>
    </location>
</feature>
<evidence type="ECO:0000313" key="4">
    <source>
        <dbReference type="Proteomes" id="UP000054560"/>
    </source>
</evidence>
<dbReference type="GeneID" id="25913558"/>
<evidence type="ECO:0000256" key="1">
    <source>
        <dbReference type="SAM" id="MobiDB-lite"/>
    </source>
</evidence>
<organism evidence="3 4">
    <name type="scientific">Sphaeroforma arctica JP610</name>
    <dbReference type="NCBI Taxonomy" id="667725"/>
    <lineage>
        <taxon>Eukaryota</taxon>
        <taxon>Ichthyosporea</taxon>
        <taxon>Ichthyophonida</taxon>
        <taxon>Sphaeroforma</taxon>
    </lineage>
</organism>
<gene>
    <name evidence="3" type="ORF">SARC_13054</name>
</gene>
<protein>
    <submittedName>
        <fullName evidence="3">Uncharacterized protein</fullName>
    </submittedName>
</protein>
<feature type="compositionally biased region" description="Low complexity" evidence="1">
    <location>
        <begin position="105"/>
        <end position="123"/>
    </location>
</feature>
<keyword evidence="4" id="KW-1185">Reference proteome</keyword>
<evidence type="ECO:0000313" key="3">
    <source>
        <dbReference type="EMBL" id="KNC74397.1"/>
    </source>
</evidence>